<organism evidence="2 3">
    <name type="scientific">Canna indica</name>
    <name type="common">Indian-shot</name>
    <dbReference type="NCBI Taxonomy" id="4628"/>
    <lineage>
        <taxon>Eukaryota</taxon>
        <taxon>Viridiplantae</taxon>
        <taxon>Streptophyta</taxon>
        <taxon>Embryophyta</taxon>
        <taxon>Tracheophyta</taxon>
        <taxon>Spermatophyta</taxon>
        <taxon>Magnoliopsida</taxon>
        <taxon>Liliopsida</taxon>
        <taxon>Zingiberales</taxon>
        <taxon>Cannaceae</taxon>
        <taxon>Canna</taxon>
    </lineage>
</organism>
<gene>
    <name evidence="2" type="ORF">Cni_G14060</name>
</gene>
<evidence type="ECO:0000259" key="1">
    <source>
        <dbReference type="Pfam" id="PF13966"/>
    </source>
</evidence>
<feature type="domain" description="Reverse transcriptase zinc-binding" evidence="1">
    <location>
        <begin position="118"/>
        <end position="197"/>
    </location>
</feature>
<reference evidence="2 3" key="1">
    <citation type="submission" date="2023-10" db="EMBL/GenBank/DDBJ databases">
        <title>Chromosome-scale genome assembly provides insights into flower coloration mechanisms of Canna indica.</title>
        <authorList>
            <person name="Li C."/>
        </authorList>
    </citation>
    <scope>NUCLEOTIDE SEQUENCE [LARGE SCALE GENOMIC DNA]</scope>
    <source>
        <tissue evidence="2">Flower</tissue>
    </source>
</reference>
<keyword evidence="3" id="KW-1185">Reference proteome</keyword>
<sequence>MQMQRISKMIPQWLPAMIENHEDSEQWCFRKFEMQCNVSLLKSCLKEGENWPVIKQIPDVQIRTFSGESFITYIKNLRFRHLVPIDMRNNLVNDLEPYLFSSGFDSLSWKWSANGDYITNRFYCILTYRGIIDMKCSFIWQKECPPACSIHSWLVEHKRLLTKDRLRSRNMHVCPTCIICNNNDETHTHLFIDCHFTMEG</sequence>
<accession>A0AAQ3KB38</accession>
<name>A0AAQ3KB38_9LILI</name>
<proteinExistence type="predicted"/>
<evidence type="ECO:0000313" key="2">
    <source>
        <dbReference type="EMBL" id="WOL05332.1"/>
    </source>
</evidence>
<dbReference type="InterPro" id="IPR026960">
    <property type="entry name" value="RVT-Znf"/>
</dbReference>
<dbReference type="AlphaFoldDB" id="A0AAQ3KB38"/>
<protein>
    <submittedName>
        <fullName evidence="2">Disease resistance RPP13-like protein 1</fullName>
    </submittedName>
</protein>
<dbReference type="Pfam" id="PF13966">
    <property type="entry name" value="zf-RVT"/>
    <property type="match status" value="1"/>
</dbReference>
<dbReference type="Proteomes" id="UP001327560">
    <property type="component" value="Chromosome 4"/>
</dbReference>
<dbReference type="EMBL" id="CP136893">
    <property type="protein sequence ID" value="WOL05332.1"/>
    <property type="molecule type" value="Genomic_DNA"/>
</dbReference>
<evidence type="ECO:0000313" key="3">
    <source>
        <dbReference type="Proteomes" id="UP001327560"/>
    </source>
</evidence>